<accession>A0A811UYV7</accession>
<keyword evidence="3" id="KW-1185">Reference proteome</keyword>
<sequence length="98" mass="10828">MTCLSRTSRSSSDNEQEPVRASEDDIGDDRHDDVDVDEADVEADEDQDDVDDSDDDDGNNKANDDNWQHCTVAALPTTATSERRQFGLDKSVPCPKDP</sequence>
<evidence type="ECO:0000313" key="3">
    <source>
        <dbReference type="Proteomes" id="UP000606786"/>
    </source>
</evidence>
<dbReference type="AlphaFoldDB" id="A0A811UYV7"/>
<dbReference type="EMBL" id="CAJHJT010000034">
    <property type="protein sequence ID" value="CAD7002273.1"/>
    <property type="molecule type" value="Genomic_DNA"/>
</dbReference>
<dbReference type="Proteomes" id="UP000606786">
    <property type="component" value="Unassembled WGS sequence"/>
</dbReference>
<comment type="caution">
    <text evidence="2">The sequence shown here is derived from an EMBL/GenBank/DDBJ whole genome shotgun (WGS) entry which is preliminary data.</text>
</comment>
<name>A0A811UYV7_CERCA</name>
<reference evidence="2" key="1">
    <citation type="submission" date="2020-11" db="EMBL/GenBank/DDBJ databases">
        <authorList>
            <person name="Whitehead M."/>
        </authorList>
    </citation>
    <scope>NUCLEOTIDE SEQUENCE</scope>
    <source>
        <strain evidence="2">EGII</strain>
    </source>
</reference>
<feature type="compositionally biased region" description="Basic and acidic residues" evidence="1">
    <location>
        <begin position="58"/>
        <end position="67"/>
    </location>
</feature>
<organism evidence="2 3">
    <name type="scientific">Ceratitis capitata</name>
    <name type="common">Mediterranean fruit fly</name>
    <name type="synonym">Tephritis capitata</name>
    <dbReference type="NCBI Taxonomy" id="7213"/>
    <lineage>
        <taxon>Eukaryota</taxon>
        <taxon>Metazoa</taxon>
        <taxon>Ecdysozoa</taxon>
        <taxon>Arthropoda</taxon>
        <taxon>Hexapoda</taxon>
        <taxon>Insecta</taxon>
        <taxon>Pterygota</taxon>
        <taxon>Neoptera</taxon>
        <taxon>Endopterygota</taxon>
        <taxon>Diptera</taxon>
        <taxon>Brachycera</taxon>
        <taxon>Muscomorpha</taxon>
        <taxon>Tephritoidea</taxon>
        <taxon>Tephritidae</taxon>
        <taxon>Ceratitis</taxon>
        <taxon>Ceratitis</taxon>
    </lineage>
</organism>
<protein>
    <submittedName>
        <fullName evidence="2">(Mediterranean fruit fly) hypothetical protein</fullName>
    </submittedName>
</protein>
<evidence type="ECO:0000256" key="1">
    <source>
        <dbReference type="SAM" id="MobiDB-lite"/>
    </source>
</evidence>
<feature type="compositionally biased region" description="Basic and acidic residues" evidence="1">
    <location>
        <begin position="17"/>
        <end position="33"/>
    </location>
</feature>
<gene>
    <name evidence="2" type="ORF">CCAP1982_LOCUS10768</name>
</gene>
<proteinExistence type="predicted"/>
<feature type="region of interest" description="Disordered" evidence="1">
    <location>
        <begin position="1"/>
        <end position="98"/>
    </location>
</feature>
<feature type="compositionally biased region" description="Acidic residues" evidence="1">
    <location>
        <begin position="34"/>
        <end position="57"/>
    </location>
</feature>
<evidence type="ECO:0000313" key="2">
    <source>
        <dbReference type="EMBL" id="CAD7002273.1"/>
    </source>
</evidence>
<feature type="compositionally biased region" description="Polar residues" evidence="1">
    <location>
        <begin position="1"/>
        <end position="13"/>
    </location>
</feature>